<reference evidence="1" key="1">
    <citation type="journal article" date="2020" name="mSystems">
        <title>Genome- and Community-Level Interaction Insights into Carbon Utilization and Element Cycling Functions of Hydrothermarchaeota in Hydrothermal Sediment.</title>
        <authorList>
            <person name="Zhou Z."/>
            <person name="Liu Y."/>
            <person name="Xu W."/>
            <person name="Pan J."/>
            <person name="Luo Z.H."/>
            <person name="Li M."/>
        </authorList>
    </citation>
    <scope>NUCLEOTIDE SEQUENCE [LARGE SCALE GENOMIC DNA]</scope>
    <source>
        <strain evidence="1">SpSt-200</strain>
    </source>
</reference>
<organism evidence="1">
    <name type="scientific">Pseudomonas graminis</name>
    <dbReference type="NCBI Taxonomy" id="158627"/>
    <lineage>
        <taxon>Bacteria</taxon>
        <taxon>Pseudomonadati</taxon>
        <taxon>Pseudomonadota</taxon>
        <taxon>Gammaproteobacteria</taxon>
        <taxon>Pseudomonadales</taxon>
        <taxon>Pseudomonadaceae</taxon>
        <taxon>Pseudomonas</taxon>
    </lineage>
</organism>
<dbReference type="EMBL" id="DSIN01000034">
    <property type="protein sequence ID" value="HEF28759.1"/>
    <property type="molecule type" value="Genomic_DNA"/>
</dbReference>
<proteinExistence type="predicted"/>
<accession>A0A7C1XI19</accession>
<sequence>MRTARVQAHVFINDRIQTYFTLKARVGGGAKFDVLNAHIRNVVVMPGQLVIVSDGSNGTLTAEEKELMNLARNVHRQVKGAGSQLIENYDLLQNMLSYGSLGIGAATGSWGKHLEGVKKTLEEIERLYKLSLARGTRIARQEFINQRRALFAALDKQLEGIARWGTGLRKKGPLKKMLGLSTKSYLHTGEIQGYAERVGRIARVAKLLKFGTPVGIGLNAISAGLEIKEACSTGREEFCRKARYVESSKFLGSTLTGYFGGELGASAGTTACTIVLGGLTSGIGVIGCGIVGGVVGGYGGGLIGEFFGEITGEYLYEWMP</sequence>
<evidence type="ECO:0008006" key="2">
    <source>
        <dbReference type="Google" id="ProtNLM"/>
    </source>
</evidence>
<comment type="caution">
    <text evidence="1">The sequence shown here is derived from an EMBL/GenBank/DDBJ whole genome shotgun (WGS) entry which is preliminary data.</text>
</comment>
<gene>
    <name evidence="1" type="ORF">ENP23_23730</name>
</gene>
<evidence type="ECO:0000313" key="1">
    <source>
        <dbReference type="EMBL" id="HEF28759.1"/>
    </source>
</evidence>
<name>A0A7C1XI19_9PSED</name>
<protein>
    <recommendedName>
        <fullName evidence="2">SSU ribosomal protein S2p (SAe)</fullName>
    </recommendedName>
</protein>
<dbReference type="AlphaFoldDB" id="A0A7C1XI19"/>